<accession>A0ABS9IB01</accession>
<evidence type="ECO:0000313" key="1">
    <source>
        <dbReference type="EMBL" id="MCF7544902.1"/>
    </source>
</evidence>
<dbReference type="InterPro" id="IPR036390">
    <property type="entry name" value="WH_DNA-bd_sf"/>
</dbReference>
<gene>
    <name evidence="1" type="ORF">L4G47_22160</name>
</gene>
<dbReference type="RefSeq" id="WP_237254246.1">
    <property type="nucleotide sequence ID" value="NZ_JAKJXH010000028.1"/>
</dbReference>
<dbReference type="Gene3D" id="1.10.10.10">
    <property type="entry name" value="Winged helix-like DNA-binding domain superfamily/Winged helix DNA-binding domain"/>
    <property type="match status" value="1"/>
</dbReference>
<evidence type="ECO:0000313" key="2">
    <source>
        <dbReference type="Proteomes" id="UP001162905"/>
    </source>
</evidence>
<sequence>MKALPAAATSLATVYVDGLEVNTATGEITVRLYVSIYRDRTKPQQPFASCRSVDDYADYISLVDRRKLPPHNLHRLRDYVDYAHGEWRRTGIDCRITVPQLRVLEQLHGLVLYRNHVVMTQAELSKALHVAPANLMKRLQPLIDRDFIRVETSRSGNMRAGEIKILINPSLVYRSYDSEQEEALKAWYRPSKAFVQSGESVVLAA</sequence>
<protein>
    <submittedName>
        <fullName evidence="1">Uncharacterized protein</fullName>
    </submittedName>
</protein>
<dbReference type="EMBL" id="JAKJXH010000028">
    <property type="protein sequence ID" value="MCF7544902.1"/>
    <property type="molecule type" value="Genomic_DNA"/>
</dbReference>
<dbReference type="Proteomes" id="UP001162905">
    <property type="component" value="Unassembled WGS sequence"/>
</dbReference>
<dbReference type="InterPro" id="IPR036388">
    <property type="entry name" value="WH-like_DNA-bd_sf"/>
</dbReference>
<dbReference type="SUPFAM" id="SSF46785">
    <property type="entry name" value="Winged helix' DNA-binding domain"/>
    <property type="match status" value="1"/>
</dbReference>
<reference evidence="1" key="1">
    <citation type="submission" date="2022-01" db="EMBL/GenBank/DDBJ databases">
        <title>Pseudomonas sp. nov. isolated from Antarctic regolith.</title>
        <authorList>
            <person name="Novakova D."/>
            <person name="Sedlar K."/>
        </authorList>
    </citation>
    <scope>NUCLEOTIDE SEQUENCE</scope>
    <source>
        <strain evidence="1">P2647</strain>
    </source>
</reference>
<keyword evidence="2" id="KW-1185">Reference proteome</keyword>
<comment type="caution">
    <text evidence="1">The sequence shown here is derived from an EMBL/GenBank/DDBJ whole genome shotgun (WGS) entry which is preliminary data.</text>
</comment>
<proteinExistence type="predicted"/>
<name>A0ABS9IB01_9PSED</name>
<organism evidence="1 2">
    <name type="scientific">Pseudomonas petrae</name>
    <dbReference type="NCBI Taxonomy" id="2912190"/>
    <lineage>
        <taxon>Bacteria</taxon>
        <taxon>Pseudomonadati</taxon>
        <taxon>Pseudomonadota</taxon>
        <taxon>Gammaproteobacteria</taxon>
        <taxon>Pseudomonadales</taxon>
        <taxon>Pseudomonadaceae</taxon>
        <taxon>Pseudomonas</taxon>
    </lineage>
</organism>